<feature type="chain" id="PRO_5044012425" description="Legumain prodomain domain-containing protein" evidence="9">
    <location>
        <begin position="23"/>
        <end position="484"/>
    </location>
</feature>
<dbReference type="PANTHER" id="PTHR12000:SF50">
    <property type="entry name" value="VACUOLAR-PROCESSING ENZYME GAMMA-ISOZYME"/>
    <property type="match status" value="1"/>
</dbReference>
<sequence>MTRFAVGALRLILLLPLFLVDSRLDHHIGVSSDHATNTINGDDEIVGTRWAVLIAGSNGYYNYRHQADVCHAYQILRRGGLKDENIIVFMYDDIADNEDNPIPGVVINDPQGEDVYAGVPKDYVGDDVNVNNFFAVLLGNRTALTGGSGKVIDSGPDDYIFVYYTDHGGPGVLGMPTYPYLYADDLIAVLKHKHASGSYKSMVFYVEACESGSIFEGLLPNNINIYATTAANAMESSYATYCPGMLPSPPPQFTTCLGDLYSVSWMEDSYVHDWRTETLAQQYQLVKNRTGVHNTYYFGSHVMQYADLHLNTQQLSLYMGFNPSGDGVTPVANPLPSSTGTVNQRDAELVHFWLKMLSASQGSPRRLDAQKQLLQVMEHRWHVDRSVQLIGNLLFGSQLGPQVLGSVGAAGQPLVGDWACLKSMVRAFETYCGSLSRYGMKHMRSLANICNAGVRVETMAKVAAEACPTVPSNIWSLLHRGFSA</sequence>
<dbReference type="Pfam" id="PF01650">
    <property type="entry name" value="Peptidase_C13"/>
    <property type="match status" value="1"/>
</dbReference>
<evidence type="ECO:0000256" key="2">
    <source>
        <dbReference type="ARBA" id="ARBA00022670"/>
    </source>
</evidence>
<dbReference type="InterPro" id="IPR046427">
    <property type="entry name" value="Legumain_prodom_sf"/>
</dbReference>
<keyword evidence="3 9" id="KW-0732">Signal</keyword>
<gene>
    <name evidence="11" type="ORF">OPV22_019205</name>
</gene>
<evidence type="ECO:0000259" key="10">
    <source>
        <dbReference type="Pfam" id="PF20985"/>
    </source>
</evidence>
<evidence type="ECO:0000256" key="3">
    <source>
        <dbReference type="ARBA" id="ARBA00022729"/>
    </source>
</evidence>
<protein>
    <recommendedName>
        <fullName evidence="10">Legumain prodomain domain-containing protein</fullName>
    </recommendedName>
</protein>
<evidence type="ECO:0000256" key="1">
    <source>
        <dbReference type="ARBA" id="ARBA00009941"/>
    </source>
</evidence>
<dbReference type="InterPro" id="IPR043577">
    <property type="entry name" value="AE"/>
</dbReference>
<dbReference type="GO" id="GO:0006624">
    <property type="term" value="P:vacuolar protein processing"/>
    <property type="evidence" value="ECO:0007669"/>
    <property type="project" value="TreeGrafter"/>
</dbReference>
<dbReference type="AlphaFoldDB" id="A0AAV8R3Q0"/>
<dbReference type="Gene3D" id="3.40.50.1460">
    <property type="match status" value="1"/>
</dbReference>
<feature type="domain" description="Legumain prodomain" evidence="10">
    <location>
        <begin position="371"/>
        <end position="467"/>
    </location>
</feature>
<feature type="active site" description="Nucleophile" evidence="8">
    <location>
        <position position="209"/>
    </location>
</feature>
<dbReference type="CDD" id="cd21115">
    <property type="entry name" value="legumain_C"/>
    <property type="match status" value="1"/>
</dbReference>
<evidence type="ECO:0000313" key="12">
    <source>
        <dbReference type="Proteomes" id="UP001222027"/>
    </source>
</evidence>
<keyword evidence="4" id="KW-0378">Hydrolase</keyword>
<evidence type="ECO:0000256" key="6">
    <source>
        <dbReference type="ARBA" id="ARBA00023157"/>
    </source>
</evidence>
<evidence type="ECO:0000256" key="4">
    <source>
        <dbReference type="ARBA" id="ARBA00022801"/>
    </source>
</evidence>
<dbReference type="FunFam" id="3.40.50.1460:FF:000005">
    <property type="entry name" value="Vacuolar-processing enzyme beta-isozyme"/>
    <property type="match status" value="1"/>
</dbReference>
<organism evidence="11 12">
    <name type="scientific">Ensete ventricosum</name>
    <name type="common">Abyssinian banana</name>
    <name type="synonym">Musa ensete</name>
    <dbReference type="NCBI Taxonomy" id="4639"/>
    <lineage>
        <taxon>Eukaryota</taxon>
        <taxon>Viridiplantae</taxon>
        <taxon>Streptophyta</taxon>
        <taxon>Embryophyta</taxon>
        <taxon>Tracheophyta</taxon>
        <taxon>Spermatophyta</taxon>
        <taxon>Magnoliopsida</taxon>
        <taxon>Liliopsida</taxon>
        <taxon>Zingiberales</taxon>
        <taxon>Musaceae</taxon>
        <taxon>Ensete</taxon>
    </lineage>
</organism>
<name>A0AAV8R3Q0_ENSVE</name>
<keyword evidence="6" id="KW-1015">Disulfide bond</keyword>
<dbReference type="InterPro" id="IPR048501">
    <property type="entry name" value="Legum_prodom"/>
</dbReference>
<comment type="caution">
    <text evidence="11">The sequence shown here is derived from an EMBL/GenBank/DDBJ whole genome shotgun (WGS) entry which is preliminary data.</text>
</comment>
<keyword evidence="7" id="KW-0325">Glycoprotein</keyword>
<dbReference type="Pfam" id="PF20985">
    <property type="entry name" value="Legum_prodom"/>
    <property type="match status" value="1"/>
</dbReference>
<evidence type="ECO:0000256" key="5">
    <source>
        <dbReference type="ARBA" id="ARBA00022807"/>
    </source>
</evidence>
<evidence type="ECO:0000256" key="8">
    <source>
        <dbReference type="PIRSR" id="PIRSR019663-1"/>
    </source>
</evidence>
<dbReference type="GO" id="GO:0051603">
    <property type="term" value="P:proteolysis involved in protein catabolic process"/>
    <property type="evidence" value="ECO:0007669"/>
    <property type="project" value="InterPro"/>
</dbReference>
<dbReference type="FunFam" id="1.10.132.130:FF:000001">
    <property type="entry name" value="Vacuolar-processing enzyme beta-isozyme"/>
    <property type="match status" value="1"/>
</dbReference>
<dbReference type="Proteomes" id="UP001222027">
    <property type="component" value="Unassembled WGS sequence"/>
</dbReference>
<evidence type="ECO:0000313" key="11">
    <source>
        <dbReference type="EMBL" id="KAJ8486720.1"/>
    </source>
</evidence>
<keyword evidence="5" id="KW-0788">Thiol protease</keyword>
<reference evidence="11 12" key="1">
    <citation type="submission" date="2022-12" db="EMBL/GenBank/DDBJ databases">
        <title>Chromosome-scale assembly of the Ensete ventricosum genome.</title>
        <authorList>
            <person name="Dussert Y."/>
            <person name="Stocks J."/>
            <person name="Wendawek A."/>
            <person name="Woldeyes F."/>
            <person name="Nichols R.A."/>
            <person name="Borrell J.S."/>
        </authorList>
    </citation>
    <scope>NUCLEOTIDE SEQUENCE [LARGE SCALE GENOMIC DNA]</scope>
    <source>
        <strain evidence="12">cv. Maze</strain>
        <tissue evidence="11">Seeds</tissue>
    </source>
</reference>
<dbReference type="GO" id="GO:0005773">
    <property type="term" value="C:vacuole"/>
    <property type="evidence" value="ECO:0007669"/>
    <property type="project" value="GOC"/>
</dbReference>
<evidence type="ECO:0000256" key="7">
    <source>
        <dbReference type="ARBA" id="ARBA00023180"/>
    </source>
</evidence>
<dbReference type="PRINTS" id="PR00776">
    <property type="entry name" value="HEMOGLOBNASE"/>
</dbReference>
<evidence type="ECO:0000256" key="9">
    <source>
        <dbReference type="SAM" id="SignalP"/>
    </source>
</evidence>
<accession>A0AAV8R3Q0</accession>
<dbReference type="EMBL" id="JAQQAF010000005">
    <property type="protein sequence ID" value="KAJ8486720.1"/>
    <property type="molecule type" value="Genomic_DNA"/>
</dbReference>
<dbReference type="InterPro" id="IPR001096">
    <property type="entry name" value="Peptidase_C13"/>
</dbReference>
<dbReference type="GO" id="GO:0004197">
    <property type="term" value="F:cysteine-type endopeptidase activity"/>
    <property type="evidence" value="ECO:0007669"/>
    <property type="project" value="InterPro"/>
</dbReference>
<dbReference type="PIRSF" id="PIRSF019663">
    <property type="entry name" value="Legumain"/>
    <property type="match status" value="1"/>
</dbReference>
<dbReference type="Gene3D" id="1.10.132.130">
    <property type="match status" value="1"/>
</dbReference>
<dbReference type="PANTHER" id="PTHR12000">
    <property type="entry name" value="HEMOGLOBINASE FAMILY MEMBER"/>
    <property type="match status" value="1"/>
</dbReference>
<proteinExistence type="inferred from homology"/>
<keyword evidence="2" id="KW-0645">Protease</keyword>
<feature type="active site" evidence="8">
    <location>
        <position position="167"/>
    </location>
</feature>
<feature type="signal peptide" evidence="9">
    <location>
        <begin position="1"/>
        <end position="22"/>
    </location>
</feature>
<comment type="similarity">
    <text evidence="1">Belongs to the peptidase C13 family.</text>
</comment>
<dbReference type="PIRSF" id="PIRSF500139">
    <property type="entry name" value="AE"/>
    <property type="match status" value="1"/>
</dbReference>
<keyword evidence="12" id="KW-1185">Reference proteome</keyword>